<organism evidence="1">
    <name type="scientific">Anguilla anguilla</name>
    <name type="common">European freshwater eel</name>
    <name type="synonym">Muraena anguilla</name>
    <dbReference type="NCBI Taxonomy" id="7936"/>
    <lineage>
        <taxon>Eukaryota</taxon>
        <taxon>Metazoa</taxon>
        <taxon>Chordata</taxon>
        <taxon>Craniata</taxon>
        <taxon>Vertebrata</taxon>
        <taxon>Euteleostomi</taxon>
        <taxon>Actinopterygii</taxon>
        <taxon>Neopterygii</taxon>
        <taxon>Teleostei</taxon>
        <taxon>Anguilliformes</taxon>
        <taxon>Anguillidae</taxon>
        <taxon>Anguilla</taxon>
    </lineage>
</organism>
<dbReference type="EMBL" id="GBXM01034149">
    <property type="protein sequence ID" value="JAH74428.1"/>
    <property type="molecule type" value="Transcribed_RNA"/>
</dbReference>
<evidence type="ECO:0000313" key="1">
    <source>
        <dbReference type="EMBL" id="JAH74428.1"/>
    </source>
</evidence>
<reference evidence="1" key="2">
    <citation type="journal article" date="2015" name="Fish Shellfish Immunol.">
        <title>Early steps in the European eel (Anguilla anguilla)-Vibrio vulnificus interaction in the gills: Role of the RtxA13 toxin.</title>
        <authorList>
            <person name="Callol A."/>
            <person name="Pajuelo D."/>
            <person name="Ebbesson L."/>
            <person name="Teles M."/>
            <person name="MacKenzie S."/>
            <person name="Amaro C."/>
        </authorList>
    </citation>
    <scope>NUCLEOTIDE SEQUENCE</scope>
</reference>
<reference evidence="1" key="1">
    <citation type="submission" date="2014-11" db="EMBL/GenBank/DDBJ databases">
        <authorList>
            <person name="Amaro Gonzalez C."/>
        </authorList>
    </citation>
    <scope>NUCLEOTIDE SEQUENCE</scope>
</reference>
<dbReference type="AlphaFoldDB" id="A0A0E9VB42"/>
<proteinExistence type="predicted"/>
<sequence length="25" mass="2948">MIRDMFTRKPKYLSISDTHTSACVF</sequence>
<accession>A0A0E9VB42</accession>
<protein>
    <submittedName>
        <fullName evidence="1">Uncharacterized protein</fullName>
    </submittedName>
</protein>
<name>A0A0E9VB42_ANGAN</name>